<dbReference type="GO" id="GO:0005524">
    <property type="term" value="F:ATP binding"/>
    <property type="evidence" value="ECO:0007669"/>
    <property type="project" value="InterPro"/>
</dbReference>
<dbReference type="AlphaFoldDB" id="A0A1B6FBW0"/>
<keyword evidence="2" id="KW-1133">Transmembrane helix</keyword>
<comment type="similarity">
    <text evidence="1">Belongs to the ClpA/ClpB family. Torsin subfamily.</text>
</comment>
<dbReference type="Pfam" id="PF06309">
    <property type="entry name" value="Torsin"/>
    <property type="match status" value="1"/>
</dbReference>
<protein>
    <recommendedName>
        <fullName evidence="4">Torsin</fullName>
    </recommendedName>
</protein>
<dbReference type="PANTHER" id="PTHR10760">
    <property type="entry name" value="TORSIN"/>
    <property type="match status" value="1"/>
</dbReference>
<dbReference type="GO" id="GO:0005737">
    <property type="term" value="C:cytoplasm"/>
    <property type="evidence" value="ECO:0007669"/>
    <property type="project" value="UniProtKB-ARBA"/>
</dbReference>
<accession>A0A1B6FBW0</accession>
<feature type="non-terminal residue" evidence="3">
    <location>
        <position position="109"/>
    </location>
</feature>
<evidence type="ECO:0000256" key="1">
    <source>
        <dbReference type="ARBA" id="ARBA00006235"/>
    </source>
</evidence>
<dbReference type="GO" id="GO:0071218">
    <property type="term" value="P:cellular response to misfolded protein"/>
    <property type="evidence" value="ECO:0007669"/>
    <property type="project" value="TreeGrafter"/>
</dbReference>
<dbReference type="Gene3D" id="3.40.50.300">
    <property type="entry name" value="P-loop containing nucleotide triphosphate hydrolases"/>
    <property type="match status" value="1"/>
</dbReference>
<dbReference type="EMBL" id="GECZ01022084">
    <property type="protein sequence ID" value="JAS47685.1"/>
    <property type="molecule type" value="Transcribed_RNA"/>
</dbReference>
<name>A0A1B6FBW0_9HEMI</name>
<feature type="non-terminal residue" evidence="3">
    <location>
        <position position="1"/>
    </location>
</feature>
<gene>
    <name evidence="3" type="ORF">g.5883</name>
</gene>
<keyword evidence="2" id="KW-0472">Membrane</keyword>
<evidence type="ECO:0008006" key="4">
    <source>
        <dbReference type="Google" id="ProtNLM"/>
    </source>
</evidence>
<organism evidence="3">
    <name type="scientific">Cuerna arida</name>
    <dbReference type="NCBI Taxonomy" id="1464854"/>
    <lineage>
        <taxon>Eukaryota</taxon>
        <taxon>Metazoa</taxon>
        <taxon>Ecdysozoa</taxon>
        <taxon>Arthropoda</taxon>
        <taxon>Hexapoda</taxon>
        <taxon>Insecta</taxon>
        <taxon>Pterygota</taxon>
        <taxon>Neoptera</taxon>
        <taxon>Paraneoptera</taxon>
        <taxon>Hemiptera</taxon>
        <taxon>Auchenorrhyncha</taxon>
        <taxon>Membracoidea</taxon>
        <taxon>Cicadellidae</taxon>
        <taxon>Cicadellinae</taxon>
        <taxon>Proconiini</taxon>
        <taxon>Cuerna</taxon>
    </lineage>
</organism>
<dbReference type="InterPro" id="IPR010448">
    <property type="entry name" value="Torsin"/>
</dbReference>
<dbReference type="GO" id="GO:0012505">
    <property type="term" value="C:endomembrane system"/>
    <property type="evidence" value="ECO:0007669"/>
    <property type="project" value="UniProtKB-ARBA"/>
</dbReference>
<reference evidence="3" key="1">
    <citation type="submission" date="2015-11" db="EMBL/GenBank/DDBJ databases">
        <title>De novo transcriptome assembly of four potential Pierce s Disease insect vectors from Arizona vineyards.</title>
        <authorList>
            <person name="Tassone E.E."/>
        </authorList>
    </citation>
    <scope>NUCLEOTIDE SEQUENCE</scope>
</reference>
<proteinExistence type="inferred from homology"/>
<dbReference type="GO" id="GO:0016887">
    <property type="term" value="F:ATP hydrolysis activity"/>
    <property type="evidence" value="ECO:0007669"/>
    <property type="project" value="InterPro"/>
</dbReference>
<evidence type="ECO:0000256" key="2">
    <source>
        <dbReference type="SAM" id="Phobius"/>
    </source>
</evidence>
<evidence type="ECO:0000313" key="3">
    <source>
        <dbReference type="EMBL" id="JAS47685.1"/>
    </source>
</evidence>
<sequence length="109" mass="12011">FSVILSIYSSALALFDPVTIGGGAIVLGGLQYFYHPIINYFACRTNKPSPHDLKSKLKQRIYGQNMAVDIVVNAVLAHLNDLEPNKPLTLSLHGWTGTGKNYIIQLLLE</sequence>
<dbReference type="SUPFAM" id="SSF52540">
    <property type="entry name" value="P-loop containing nucleoside triphosphate hydrolases"/>
    <property type="match status" value="1"/>
</dbReference>
<dbReference type="PANTHER" id="PTHR10760:SF2">
    <property type="entry name" value="LD13476P-RELATED"/>
    <property type="match status" value="1"/>
</dbReference>
<feature type="transmembrane region" description="Helical" evidence="2">
    <location>
        <begin position="12"/>
        <end position="34"/>
    </location>
</feature>
<keyword evidence="2" id="KW-0812">Transmembrane</keyword>
<dbReference type="InterPro" id="IPR027417">
    <property type="entry name" value="P-loop_NTPase"/>
</dbReference>